<evidence type="ECO:0000313" key="1">
    <source>
        <dbReference type="EMBL" id="MXO02840.1"/>
    </source>
</evidence>
<dbReference type="RefSeq" id="WP_160788023.1">
    <property type="nucleotide sequence ID" value="NZ_CP086614.1"/>
</dbReference>
<dbReference type="AlphaFoldDB" id="A0A6N8TNX8"/>
<gene>
    <name evidence="1" type="ORF">GR156_21270</name>
</gene>
<evidence type="ECO:0008006" key="3">
    <source>
        <dbReference type="Google" id="ProtNLM"/>
    </source>
</evidence>
<protein>
    <recommendedName>
        <fullName evidence="3">Holliday junction resolvase</fullName>
    </recommendedName>
</protein>
<name>A0A6N8TNX8_SHIZO</name>
<dbReference type="EMBL" id="WUML01000033">
    <property type="protein sequence ID" value="MXO02840.1"/>
    <property type="molecule type" value="Genomic_DNA"/>
</dbReference>
<dbReference type="OrthoDB" id="7917257at2"/>
<dbReference type="Proteomes" id="UP000440304">
    <property type="component" value="Unassembled WGS sequence"/>
</dbReference>
<proteinExistence type="predicted"/>
<sequence>MFRLPAALKAKGEEAEASFRAWLNQSGVAFMYVEQSPMNVPDRLRGRIKRPDYLVGIPHAGMMAFDVKAKSIYDEQLLFEVGEVDKLACFEAFFHMTVNFACLDLEEPDHFYWVPLRALIGCPIERRGKVRVFAFPVAHALKVEMTDSFLEAYGRFSLKSLGI</sequence>
<accession>A0A6N8TNX8</accession>
<evidence type="ECO:0000313" key="2">
    <source>
        <dbReference type="Proteomes" id="UP000440304"/>
    </source>
</evidence>
<comment type="caution">
    <text evidence="1">The sequence shown here is derived from an EMBL/GenBank/DDBJ whole genome shotgun (WGS) entry which is preliminary data.</text>
</comment>
<reference evidence="1 2" key="1">
    <citation type="submission" date="2019-12" db="EMBL/GenBank/DDBJ databases">
        <title>Shinella granuli gen. nov., sp. nov., and proposal of the reclassification of Zoogloea ramigera ATCC 19623 as Shinella zoogloeoides sp. nov.</title>
        <authorList>
            <person name="Gao J."/>
        </authorList>
    </citation>
    <scope>NUCLEOTIDE SEQUENCE [LARGE SCALE GENOMIC DNA]</scope>
    <source>
        <strain evidence="1 2">DSM 287</strain>
    </source>
</reference>
<organism evidence="1 2">
    <name type="scientific">Shinella zoogloeoides</name>
    <name type="common">Crabtreella saccharophila</name>
    <dbReference type="NCBI Taxonomy" id="352475"/>
    <lineage>
        <taxon>Bacteria</taxon>
        <taxon>Pseudomonadati</taxon>
        <taxon>Pseudomonadota</taxon>
        <taxon>Alphaproteobacteria</taxon>
        <taxon>Hyphomicrobiales</taxon>
        <taxon>Rhizobiaceae</taxon>
        <taxon>Shinella</taxon>
    </lineage>
</organism>